<accession>I4EID3</accession>
<dbReference type="Proteomes" id="UP000004221">
    <property type="component" value="Unassembled WGS sequence"/>
</dbReference>
<comment type="similarity">
    <text evidence="1">Belongs to the aldolase LacD family.</text>
</comment>
<dbReference type="NCBIfam" id="NF009498">
    <property type="entry name" value="PRK12858.1"/>
    <property type="match status" value="1"/>
</dbReference>
<keyword evidence="4" id="KW-1185">Reference proteome</keyword>
<dbReference type="SMART" id="SM01133">
    <property type="entry name" value="DeoC"/>
    <property type="match status" value="1"/>
</dbReference>
<dbReference type="RefSeq" id="WP_008478615.1">
    <property type="nucleotide sequence ID" value="NZ_CAGS01000270.1"/>
</dbReference>
<sequence>MAQNLSLGKYRGMECISNERGIITVAALDHRGSFKTMLKKAMPGQEIGYNEVVDEKLNMVRTFAPLSSAILLDPIYGAAAAVTSRALPGSVGLLVALEQSGYEGGDYARITPIAPGWSVEKIKRMGAAAVKLLLYYMPNAETATQQEDLVKRVAEECAAYDIAFLLEPMSYSLTPDVKKNSAEFAERKPEIVLESARRLSGLGIDLLKAEFPADPNYEKDESKLRQYARELTSISPVPWVILSAAETFDVFQPLVEIACEEGASGYMVGRAVWQEAMVLPNAEDRNRELQTTGRSRMAILNAIADYRAKPWYAAYPAPSASEGWQKEYGSISPAVSRV</sequence>
<proteinExistence type="inferred from homology"/>
<dbReference type="InterPro" id="IPR002915">
    <property type="entry name" value="DeoC/FbaB/LacD_aldolase"/>
</dbReference>
<dbReference type="OrthoDB" id="106309at2"/>
<evidence type="ECO:0000256" key="1">
    <source>
        <dbReference type="ARBA" id="ARBA00008679"/>
    </source>
</evidence>
<dbReference type="EMBL" id="CAGS01000270">
    <property type="protein sequence ID" value="CCF84445.1"/>
    <property type="molecule type" value="Genomic_DNA"/>
</dbReference>
<evidence type="ECO:0000313" key="3">
    <source>
        <dbReference type="EMBL" id="CCF84445.1"/>
    </source>
</evidence>
<evidence type="ECO:0000256" key="2">
    <source>
        <dbReference type="ARBA" id="ARBA00023239"/>
    </source>
</evidence>
<dbReference type="GO" id="GO:0009025">
    <property type="term" value="F:tagatose-bisphosphate aldolase activity"/>
    <property type="evidence" value="ECO:0007669"/>
    <property type="project" value="UniProtKB-EC"/>
</dbReference>
<protein>
    <submittedName>
        <fullName evidence="3">Putative Tagatose 1,6-diphosphate aldolase</fullName>
        <ecNumber evidence="3">4.1.2.40</ecNumber>
    </submittedName>
</protein>
<organism evidence="3 4">
    <name type="scientific">Nitrolancea hollandica Lb</name>
    <dbReference type="NCBI Taxonomy" id="1129897"/>
    <lineage>
        <taxon>Bacteria</taxon>
        <taxon>Pseudomonadati</taxon>
        <taxon>Thermomicrobiota</taxon>
        <taxon>Thermomicrobia</taxon>
        <taxon>Sphaerobacterales</taxon>
        <taxon>Sphaerobacterineae</taxon>
        <taxon>Sphaerobacteraceae</taxon>
        <taxon>Nitrolancea</taxon>
    </lineage>
</organism>
<evidence type="ECO:0000313" key="4">
    <source>
        <dbReference type="Proteomes" id="UP000004221"/>
    </source>
</evidence>
<keyword evidence="2 3" id="KW-0456">Lyase</keyword>
<dbReference type="EC" id="4.1.2.40" evidence="3"/>
<dbReference type="SUPFAM" id="SSF51569">
    <property type="entry name" value="Aldolase"/>
    <property type="match status" value="1"/>
</dbReference>
<dbReference type="Gene3D" id="3.20.20.70">
    <property type="entry name" value="Aldolase class I"/>
    <property type="match status" value="1"/>
</dbReference>
<reference evidence="3 4" key="1">
    <citation type="journal article" date="2012" name="ISME J.">
        <title>Nitrification expanded: discovery, physiology and genomics of a nitrite-oxidizing bacterium from the phylum Chloroflexi.</title>
        <authorList>
            <person name="Sorokin D.Y."/>
            <person name="Lucker S."/>
            <person name="Vejmelkova D."/>
            <person name="Kostrikina N.A."/>
            <person name="Kleerebezem R."/>
            <person name="Rijpstra W.I."/>
            <person name="Damste J.S."/>
            <person name="Le Paslier D."/>
            <person name="Muyzer G."/>
            <person name="Wagner M."/>
            <person name="van Loosdrecht M.C."/>
            <person name="Daims H."/>
        </authorList>
    </citation>
    <scope>NUCLEOTIDE SEQUENCE [LARGE SCALE GENOMIC DNA]</scope>
    <source>
        <strain evidence="4">none</strain>
    </source>
</reference>
<dbReference type="AlphaFoldDB" id="I4EID3"/>
<dbReference type="InterPro" id="IPR013785">
    <property type="entry name" value="Aldolase_TIM"/>
</dbReference>
<dbReference type="GO" id="GO:0061595">
    <property type="term" value="F:6-deoxy-6-sulfofructose-1-phosphate aldolase activity"/>
    <property type="evidence" value="ECO:0007669"/>
    <property type="project" value="TreeGrafter"/>
</dbReference>
<dbReference type="InterPro" id="IPR050552">
    <property type="entry name" value="LacD_aldolase"/>
</dbReference>
<name>I4EID3_9BACT</name>
<dbReference type="Pfam" id="PF01791">
    <property type="entry name" value="DeoC"/>
    <property type="match status" value="1"/>
</dbReference>
<comment type="caution">
    <text evidence="3">The sequence shown here is derived from an EMBL/GenBank/DDBJ whole genome shotgun (WGS) entry which is preliminary data.</text>
</comment>
<gene>
    <name evidence="3" type="ORF">NITHO_3410008</name>
</gene>
<dbReference type="PANTHER" id="PTHR39340">
    <property type="entry name" value="SULFOFRUCTOSEPHOSPHATE ALDOLASE"/>
    <property type="match status" value="1"/>
</dbReference>
<dbReference type="PANTHER" id="PTHR39340:SF1">
    <property type="entry name" value="SULFOFRUCTOSEPHOSPHATE ALDOLASE"/>
    <property type="match status" value="1"/>
</dbReference>
<dbReference type="GO" id="GO:1902777">
    <property type="term" value="P:6-sulfoquinovose(1-) catabolic process"/>
    <property type="evidence" value="ECO:0007669"/>
    <property type="project" value="TreeGrafter"/>
</dbReference>